<dbReference type="SMART" id="SM00829">
    <property type="entry name" value="PKS_ER"/>
    <property type="match status" value="1"/>
</dbReference>
<protein>
    <submittedName>
        <fullName evidence="6">L-iditol 2-dehydrogenase</fullName>
    </submittedName>
</protein>
<reference evidence="6 7" key="1">
    <citation type="submission" date="2017-10" db="EMBL/GenBank/DDBJ databases">
        <title>Sequencing the genomes of 1000 actinobacteria strains.</title>
        <authorList>
            <person name="Klenk H.-P."/>
        </authorList>
    </citation>
    <scope>NUCLEOTIDE SEQUENCE [LARGE SCALE GENOMIC DNA]</scope>
    <source>
        <strain evidence="6 7">DSM 21798</strain>
    </source>
</reference>
<dbReference type="PANTHER" id="PTHR43401:SF2">
    <property type="entry name" value="L-THREONINE 3-DEHYDROGENASE"/>
    <property type="match status" value="1"/>
</dbReference>
<dbReference type="InterPro" id="IPR013149">
    <property type="entry name" value="ADH-like_C"/>
</dbReference>
<evidence type="ECO:0000313" key="6">
    <source>
        <dbReference type="EMBL" id="PFG29338.1"/>
    </source>
</evidence>
<dbReference type="PANTHER" id="PTHR43401">
    <property type="entry name" value="L-THREONINE 3-DEHYDROGENASE"/>
    <property type="match status" value="1"/>
</dbReference>
<evidence type="ECO:0000256" key="4">
    <source>
        <dbReference type="ARBA" id="ARBA00023002"/>
    </source>
</evidence>
<dbReference type="Gene3D" id="3.90.180.10">
    <property type="entry name" value="Medium-chain alcohol dehydrogenases, catalytic domain"/>
    <property type="match status" value="1"/>
</dbReference>
<evidence type="ECO:0000259" key="5">
    <source>
        <dbReference type="SMART" id="SM00829"/>
    </source>
</evidence>
<dbReference type="InterPro" id="IPR036291">
    <property type="entry name" value="NAD(P)-bd_dom_sf"/>
</dbReference>
<evidence type="ECO:0000256" key="3">
    <source>
        <dbReference type="ARBA" id="ARBA00022833"/>
    </source>
</evidence>
<keyword evidence="4" id="KW-0560">Oxidoreductase</keyword>
<comment type="caution">
    <text evidence="6">The sequence shown here is derived from an EMBL/GenBank/DDBJ whole genome shotgun (WGS) entry which is preliminary data.</text>
</comment>
<evidence type="ECO:0000256" key="1">
    <source>
        <dbReference type="ARBA" id="ARBA00001947"/>
    </source>
</evidence>
<dbReference type="SUPFAM" id="SSF51735">
    <property type="entry name" value="NAD(P)-binding Rossmann-fold domains"/>
    <property type="match status" value="1"/>
</dbReference>
<dbReference type="InterPro" id="IPR050129">
    <property type="entry name" value="Zn_alcohol_dh"/>
</dbReference>
<dbReference type="Gene3D" id="3.40.50.720">
    <property type="entry name" value="NAD(P)-binding Rossmann-like Domain"/>
    <property type="match status" value="1"/>
</dbReference>
<feature type="domain" description="Enoyl reductase (ER)" evidence="5">
    <location>
        <begin position="14"/>
        <end position="335"/>
    </location>
</feature>
<keyword evidence="7" id="KW-1185">Reference proteome</keyword>
<comment type="cofactor">
    <cofactor evidence="1">
        <name>Zn(2+)</name>
        <dbReference type="ChEBI" id="CHEBI:29105"/>
    </cofactor>
</comment>
<dbReference type="InterPro" id="IPR013154">
    <property type="entry name" value="ADH-like_N"/>
</dbReference>
<dbReference type="InterPro" id="IPR020843">
    <property type="entry name" value="ER"/>
</dbReference>
<dbReference type="InterPro" id="IPR011032">
    <property type="entry name" value="GroES-like_sf"/>
</dbReference>
<sequence>MLSRMSAVMKTAPGEAGVGLGETDVPEPQAGFARIRVIATGVCGTDLHIARDEYGYEAPVVMGHEILGEVDAIGDAADEHWVSQRVATETYFSTCGRCAPCRDGRINLCPNRRSIGSFENGGFAPYVCVPVANLHAVPSADKGQDAGIGAVLAEPLACVAHCLCDPSVISPGDDVLVVGPGAMGQLSAQVARAQGGVVTLAGLPKDAERLRVARELGFSTTTEAPDAESFDVVLEASGSAPGAALAFSAVRRAGRYVQVGIFGRDVPLPFDAVLYKEITVTSGFASTPASWRRAMTLIEGGLVALDPLVTERVRIAEWQRAFENIREGRGIKTVIVPD</sequence>
<dbReference type="SUPFAM" id="SSF50129">
    <property type="entry name" value="GroES-like"/>
    <property type="match status" value="1"/>
</dbReference>
<keyword evidence="3" id="KW-0862">Zinc</keyword>
<evidence type="ECO:0000313" key="7">
    <source>
        <dbReference type="Proteomes" id="UP000221369"/>
    </source>
</evidence>
<dbReference type="GO" id="GO:0016491">
    <property type="term" value="F:oxidoreductase activity"/>
    <property type="evidence" value="ECO:0007669"/>
    <property type="project" value="UniProtKB-KW"/>
</dbReference>
<accession>A0A2A9DRP0</accession>
<keyword evidence="2" id="KW-0479">Metal-binding</keyword>
<dbReference type="Proteomes" id="UP000221369">
    <property type="component" value="Unassembled WGS sequence"/>
</dbReference>
<evidence type="ECO:0000256" key="2">
    <source>
        <dbReference type="ARBA" id="ARBA00022723"/>
    </source>
</evidence>
<gene>
    <name evidence="6" type="ORF">ATJ78_0243</name>
</gene>
<dbReference type="EMBL" id="PDJE01000001">
    <property type="protein sequence ID" value="PFG29338.1"/>
    <property type="molecule type" value="Genomic_DNA"/>
</dbReference>
<dbReference type="GO" id="GO:0046872">
    <property type="term" value="F:metal ion binding"/>
    <property type="evidence" value="ECO:0007669"/>
    <property type="project" value="UniProtKB-KW"/>
</dbReference>
<dbReference type="Pfam" id="PF08240">
    <property type="entry name" value="ADH_N"/>
    <property type="match status" value="1"/>
</dbReference>
<organism evidence="6 7">
    <name type="scientific">Paramicrobacterium agarici</name>
    <dbReference type="NCBI Taxonomy" id="630514"/>
    <lineage>
        <taxon>Bacteria</taxon>
        <taxon>Bacillati</taxon>
        <taxon>Actinomycetota</taxon>
        <taxon>Actinomycetes</taxon>
        <taxon>Micrococcales</taxon>
        <taxon>Microbacteriaceae</taxon>
        <taxon>Paramicrobacterium</taxon>
    </lineage>
</organism>
<name>A0A2A9DRP0_9MICO</name>
<dbReference type="Pfam" id="PF00107">
    <property type="entry name" value="ADH_zinc_N"/>
    <property type="match status" value="1"/>
</dbReference>
<proteinExistence type="predicted"/>
<dbReference type="AlphaFoldDB" id="A0A2A9DRP0"/>